<evidence type="ECO:0000313" key="1">
    <source>
        <dbReference type="EMBL" id="JAH89435.1"/>
    </source>
</evidence>
<proteinExistence type="predicted"/>
<dbReference type="AlphaFoldDB" id="A0A0E9WIN6"/>
<accession>A0A0E9WIN6</accession>
<dbReference type="EMBL" id="GBXM01019142">
    <property type="protein sequence ID" value="JAH89435.1"/>
    <property type="molecule type" value="Transcribed_RNA"/>
</dbReference>
<reference evidence="1" key="1">
    <citation type="submission" date="2014-11" db="EMBL/GenBank/DDBJ databases">
        <authorList>
            <person name="Amaro Gonzalez C."/>
        </authorList>
    </citation>
    <scope>NUCLEOTIDE SEQUENCE</scope>
</reference>
<reference evidence="1" key="2">
    <citation type="journal article" date="2015" name="Fish Shellfish Immunol.">
        <title>Early steps in the European eel (Anguilla anguilla)-Vibrio vulnificus interaction in the gills: Role of the RtxA13 toxin.</title>
        <authorList>
            <person name="Callol A."/>
            <person name="Pajuelo D."/>
            <person name="Ebbesson L."/>
            <person name="Teles M."/>
            <person name="MacKenzie S."/>
            <person name="Amaro C."/>
        </authorList>
    </citation>
    <scope>NUCLEOTIDE SEQUENCE</scope>
</reference>
<name>A0A0E9WIN6_ANGAN</name>
<sequence length="76" mass="8955">MNWNINGKPGLITQHQCPASLMLLWLNGSESMQPCSKLYWKAFPEEWRLLQQQRGNQLYMNAHGFVMRCSKSDIWL</sequence>
<protein>
    <submittedName>
        <fullName evidence="1">Uncharacterized protein</fullName>
    </submittedName>
</protein>
<organism evidence="1">
    <name type="scientific">Anguilla anguilla</name>
    <name type="common">European freshwater eel</name>
    <name type="synonym">Muraena anguilla</name>
    <dbReference type="NCBI Taxonomy" id="7936"/>
    <lineage>
        <taxon>Eukaryota</taxon>
        <taxon>Metazoa</taxon>
        <taxon>Chordata</taxon>
        <taxon>Craniata</taxon>
        <taxon>Vertebrata</taxon>
        <taxon>Euteleostomi</taxon>
        <taxon>Actinopterygii</taxon>
        <taxon>Neopterygii</taxon>
        <taxon>Teleostei</taxon>
        <taxon>Anguilliformes</taxon>
        <taxon>Anguillidae</taxon>
        <taxon>Anguilla</taxon>
    </lineage>
</organism>